<proteinExistence type="inferred from homology"/>
<dbReference type="EMBL" id="JBBWWR010000001">
    <property type="protein sequence ID" value="KAK8970806.1"/>
    <property type="molecule type" value="Genomic_DNA"/>
</dbReference>
<dbReference type="PANTHER" id="PTHR33541">
    <property type="entry name" value="PROTEIN BIG GRAIN 1-LIKE A-RELATED"/>
    <property type="match status" value="1"/>
</dbReference>
<evidence type="ECO:0000256" key="2">
    <source>
        <dbReference type="ARBA" id="ARBA00010067"/>
    </source>
</evidence>
<comment type="similarity">
    <text evidence="2">Belongs to the BIG GRAIN 1 (BG1) plant protein family.</text>
</comment>
<dbReference type="InterPro" id="IPR039621">
    <property type="entry name" value="BG1-like"/>
</dbReference>
<evidence type="ECO:0000313" key="9">
    <source>
        <dbReference type="Proteomes" id="UP001412067"/>
    </source>
</evidence>
<sequence>MEKWERSLAAPPLHRRSQNNPSFSSSLLDAIYRSIDESDAGSPNHAVPSAPKNQSNPIDKTWILPPTAPAYHCRRRDSADGRGHRCLFSTSSSSESSSFGGFSSDADSIARPRPVLTRCDRIRSDPPPERKRPSSIRSRLRDLRSLGTPASPGTRFSAFLGAIFPGGARNSKKPKFAGGEDESETSPSRSCIGKTPSSSTRAKQRSVSFSPVILPTLDDRLPTNACGGKRNNGGDPAPARDPRMMVEELLRRFGIEQEDEDSDCESVSSSDLFELDSLSAIGRFNDELPVYGSTNLSADRTKTRKNTV</sequence>
<keyword evidence="6" id="KW-0927">Auxin signaling pathway</keyword>
<dbReference type="Proteomes" id="UP001412067">
    <property type="component" value="Unassembled WGS sequence"/>
</dbReference>
<comment type="caution">
    <text evidence="8">The sequence shown here is derived from an EMBL/GenBank/DDBJ whole genome shotgun (WGS) entry which is preliminary data.</text>
</comment>
<evidence type="ECO:0000256" key="5">
    <source>
        <dbReference type="ARBA" id="ARBA00023136"/>
    </source>
</evidence>
<protein>
    <submittedName>
        <fullName evidence="8">Uncharacterized protein</fullName>
    </submittedName>
</protein>
<keyword evidence="5" id="KW-0472">Membrane</keyword>
<organism evidence="8 9">
    <name type="scientific">Platanthera guangdongensis</name>
    <dbReference type="NCBI Taxonomy" id="2320717"/>
    <lineage>
        <taxon>Eukaryota</taxon>
        <taxon>Viridiplantae</taxon>
        <taxon>Streptophyta</taxon>
        <taxon>Embryophyta</taxon>
        <taxon>Tracheophyta</taxon>
        <taxon>Spermatophyta</taxon>
        <taxon>Magnoliopsida</taxon>
        <taxon>Liliopsida</taxon>
        <taxon>Asparagales</taxon>
        <taxon>Orchidaceae</taxon>
        <taxon>Orchidoideae</taxon>
        <taxon>Orchideae</taxon>
        <taxon>Orchidinae</taxon>
        <taxon>Platanthera</taxon>
    </lineage>
</organism>
<dbReference type="PANTHER" id="PTHR33541:SF28">
    <property type="entry name" value="PROTEIN BIG GRAIN 1-LIKE A"/>
    <property type="match status" value="1"/>
</dbReference>
<name>A0ABR2N3V2_9ASPA</name>
<gene>
    <name evidence="8" type="ORF">KSP40_PGU020475</name>
</gene>
<keyword evidence="3" id="KW-0813">Transport</keyword>
<feature type="compositionally biased region" description="Low complexity" evidence="7">
    <location>
        <begin position="88"/>
        <end position="104"/>
    </location>
</feature>
<evidence type="ECO:0000256" key="3">
    <source>
        <dbReference type="ARBA" id="ARBA00022448"/>
    </source>
</evidence>
<evidence type="ECO:0000313" key="8">
    <source>
        <dbReference type="EMBL" id="KAK8970806.1"/>
    </source>
</evidence>
<feature type="compositionally biased region" description="Polar residues" evidence="7">
    <location>
        <begin position="185"/>
        <end position="209"/>
    </location>
</feature>
<feature type="region of interest" description="Disordered" evidence="7">
    <location>
        <begin position="37"/>
        <end position="242"/>
    </location>
</feature>
<evidence type="ECO:0000256" key="7">
    <source>
        <dbReference type="SAM" id="MobiDB-lite"/>
    </source>
</evidence>
<reference evidence="8 9" key="1">
    <citation type="journal article" date="2022" name="Nat. Plants">
        <title>Genomes of leafy and leafless Platanthera orchids illuminate the evolution of mycoheterotrophy.</title>
        <authorList>
            <person name="Li M.H."/>
            <person name="Liu K.W."/>
            <person name="Li Z."/>
            <person name="Lu H.C."/>
            <person name="Ye Q.L."/>
            <person name="Zhang D."/>
            <person name="Wang J.Y."/>
            <person name="Li Y.F."/>
            <person name="Zhong Z.M."/>
            <person name="Liu X."/>
            <person name="Yu X."/>
            <person name="Liu D.K."/>
            <person name="Tu X.D."/>
            <person name="Liu B."/>
            <person name="Hao Y."/>
            <person name="Liao X.Y."/>
            <person name="Jiang Y.T."/>
            <person name="Sun W.H."/>
            <person name="Chen J."/>
            <person name="Chen Y.Q."/>
            <person name="Ai Y."/>
            <person name="Zhai J.W."/>
            <person name="Wu S.S."/>
            <person name="Zhou Z."/>
            <person name="Hsiao Y.Y."/>
            <person name="Wu W.L."/>
            <person name="Chen Y.Y."/>
            <person name="Lin Y.F."/>
            <person name="Hsu J.L."/>
            <person name="Li C.Y."/>
            <person name="Wang Z.W."/>
            <person name="Zhao X."/>
            <person name="Zhong W.Y."/>
            <person name="Ma X.K."/>
            <person name="Ma L."/>
            <person name="Huang J."/>
            <person name="Chen G.Z."/>
            <person name="Huang M.Z."/>
            <person name="Huang L."/>
            <person name="Peng D.H."/>
            <person name="Luo Y.B."/>
            <person name="Zou S.Q."/>
            <person name="Chen S.P."/>
            <person name="Lan S."/>
            <person name="Tsai W.C."/>
            <person name="Van de Peer Y."/>
            <person name="Liu Z.J."/>
        </authorList>
    </citation>
    <scope>NUCLEOTIDE SEQUENCE [LARGE SCALE GENOMIC DNA]</scope>
    <source>
        <strain evidence="8">Lor288</strain>
    </source>
</reference>
<accession>A0ABR2N3V2</accession>
<keyword evidence="4" id="KW-1003">Cell membrane</keyword>
<feature type="region of interest" description="Disordered" evidence="7">
    <location>
        <begin position="1"/>
        <end position="23"/>
    </location>
</feature>
<feature type="compositionally biased region" description="Basic and acidic residues" evidence="7">
    <location>
        <begin position="118"/>
        <end position="132"/>
    </location>
</feature>
<evidence type="ECO:0000256" key="1">
    <source>
        <dbReference type="ARBA" id="ARBA00004236"/>
    </source>
</evidence>
<evidence type="ECO:0000256" key="6">
    <source>
        <dbReference type="ARBA" id="ARBA00023294"/>
    </source>
</evidence>
<keyword evidence="9" id="KW-1185">Reference proteome</keyword>
<evidence type="ECO:0000256" key="4">
    <source>
        <dbReference type="ARBA" id="ARBA00022475"/>
    </source>
</evidence>
<comment type="subcellular location">
    <subcellularLocation>
        <location evidence="1">Cell membrane</location>
    </subcellularLocation>
</comment>